<organism evidence="7">
    <name type="scientific">Bionectria ochroleuca</name>
    <name type="common">Gliocladium roseum</name>
    <dbReference type="NCBI Taxonomy" id="29856"/>
    <lineage>
        <taxon>Eukaryota</taxon>
        <taxon>Fungi</taxon>
        <taxon>Dikarya</taxon>
        <taxon>Ascomycota</taxon>
        <taxon>Pezizomycotina</taxon>
        <taxon>Sordariomycetes</taxon>
        <taxon>Hypocreomycetidae</taxon>
        <taxon>Hypocreales</taxon>
        <taxon>Bionectriaceae</taxon>
        <taxon>Clonostachys</taxon>
    </lineage>
</organism>
<feature type="transmembrane region" description="Helical" evidence="5">
    <location>
        <begin position="274"/>
        <end position="295"/>
    </location>
</feature>
<dbReference type="GO" id="GO:0016020">
    <property type="term" value="C:membrane"/>
    <property type="evidence" value="ECO:0007669"/>
    <property type="project" value="UniProtKB-SubCell"/>
</dbReference>
<accession>A0A0B7KKJ8</accession>
<dbReference type="EMBL" id="CDPU01000059">
    <property type="protein sequence ID" value="CEO55942.1"/>
    <property type="molecule type" value="Genomic_DNA"/>
</dbReference>
<feature type="transmembrane region" description="Helical" evidence="5">
    <location>
        <begin position="408"/>
        <end position="432"/>
    </location>
</feature>
<dbReference type="PANTHER" id="PTHR43341">
    <property type="entry name" value="AMINO ACID PERMEASE"/>
    <property type="match status" value="1"/>
</dbReference>
<sequence>MSATNPEKKTYDGPGRPETIVRRGTSESISTRNQLHRRLGNRQIQLIAIGGSIGTGLFINIGSGLAKGGPGSLLIGFIVYCFFIGLVNNCMAEMAVLMPVEGGFIRMAGKWVDDALGFMVGWNFFLYEAILIPFEITALNVVLGYWRDDIHPAIIVTAVIILYCLLNVFAVSLYGEAEFWLSSFKVILVFILFAFTFLTMVGANPRRDPYGFRYWKNPGSFAEWHSENHLGRFEGFLNTLWVASFMVVGPEYLSMASAEAKLPRTYMKAAFKTAYWRFGLFFIGGALCTGIVVPFNDPTLQKTVSGGGDGAGTAAASPYVIAMKNMGIDILPDIVNALIFTSILSAGNTYAFCAIRSLHGMALEGRAPRFLARTTKNGVPVYCYLVTMLFPLLAYLQSGNGTITVLQWFINLVTAGCVINYVVICITYIAFYRACQAQSVDRKTFPYVGYSSFTPWNVGTFFSYYAMVFVAIITYSGWKLIKRTKIIPVSEVDLVWEKPVIDAYEEQFEEQPIGFWTEMLQLVTWWKRSDTNGNV</sequence>
<feature type="transmembrane region" description="Helical" evidence="5">
    <location>
        <begin position="72"/>
        <end position="91"/>
    </location>
</feature>
<feature type="transmembrane region" description="Helical" evidence="5">
    <location>
        <begin position="150"/>
        <end position="174"/>
    </location>
</feature>
<evidence type="ECO:0000256" key="4">
    <source>
        <dbReference type="ARBA" id="ARBA00023136"/>
    </source>
</evidence>
<feature type="transmembrane region" description="Helical" evidence="5">
    <location>
        <begin position="379"/>
        <end position="396"/>
    </location>
</feature>
<protein>
    <recommendedName>
        <fullName evidence="6">Amino acid permease/ SLC12A domain-containing protein</fullName>
    </recommendedName>
</protein>
<keyword evidence="4 5" id="KW-0472">Membrane</keyword>
<evidence type="ECO:0000256" key="5">
    <source>
        <dbReference type="SAM" id="Phobius"/>
    </source>
</evidence>
<feature type="domain" description="Amino acid permease/ SLC12A" evidence="6">
    <location>
        <begin position="44"/>
        <end position="447"/>
    </location>
</feature>
<comment type="subcellular location">
    <subcellularLocation>
        <location evidence="1">Membrane</location>
        <topology evidence="1">Multi-pass membrane protein</topology>
    </subcellularLocation>
</comment>
<dbReference type="Gene3D" id="1.20.1740.10">
    <property type="entry name" value="Amino acid/polyamine transporter I"/>
    <property type="match status" value="1"/>
</dbReference>
<reference evidence="7" key="1">
    <citation type="submission" date="2015-01" db="EMBL/GenBank/DDBJ databases">
        <authorList>
            <person name="Durling Mikael"/>
        </authorList>
    </citation>
    <scope>NUCLEOTIDE SEQUENCE</scope>
</reference>
<feature type="transmembrane region" description="Helical" evidence="5">
    <location>
        <begin position="334"/>
        <end position="358"/>
    </location>
</feature>
<gene>
    <name evidence="7" type="ORF">BN869_000012000_1</name>
</gene>
<proteinExistence type="predicted"/>
<dbReference type="AlphaFoldDB" id="A0A0B7KKJ8"/>
<evidence type="ECO:0000313" key="7">
    <source>
        <dbReference type="EMBL" id="CEO55942.1"/>
    </source>
</evidence>
<dbReference type="PANTHER" id="PTHR43341:SF6">
    <property type="entry name" value="AMINO ACID TRANSPORTER (EUROFUNG)"/>
    <property type="match status" value="1"/>
</dbReference>
<evidence type="ECO:0000256" key="1">
    <source>
        <dbReference type="ARBA" id="ARBA00004141"/>
    </source>
</evidence>
<dbReference type="PIRSF" id="PIRSF006060">
    <property type="entry name" value="AA_transporter"/>
    <property type="match status" value="1"/>
</dbReference>
<evidence type="ECO:0000256" key="3">
    <source>
        <dbReference type="ARBA" id="ARBA00022989"/>
    </source>
</evidence>
<name>A0A0B7KKJ8_BIOOC</name>
<evidence type="ECO:0000259" key="6">
    <source>
        <dbReference type="Pfam" id="PF00324"/>
    </source>
</evidence>
<keyword evidence="2 5" id="KW-0812">Transmembrane</keyword>
<dbReference type="InterPro" id="IPR050524">
    <property type="entry name" value="APC_YAT"/>
</dbReference>
<evidence type="ECO:0000256" key="2">
    <source>
        <dbReference type="ARBA" id="ARBA00022692"/>
    </source>
</evidence>
<feature type="transmembrane region" description="Helical" evidence="5">
    <location>
        <begin position="46"/>
        <end position="66"/>
    </location>
</feature>
<dbReference type="GO" id="GO:0015171">
    <property type="term" value="F:amino acid transmembrane transporter activity"/>
    <property type="evidence" value="ECO:0007669"/>
    <property type="project" value="TreeGrafter"/>
</dbReference>
<dbReference type="Pfam" id="PF00324">
    <property type="entry name" value="AA_permease"/>
    <property type="match status" value="1"/>
</dbReference>
<keyword evidence="3 5" id="KW-1133">Transmembrane helix</keyword>
<feature type="transmembrane region" description="Helical" evidence="5">
    <location>
        <begin position="186"/>
        <end position="203"/>
    </location>
</feature>
<feature type="transmembrane region" description="Helical" evidence="5">
    <location>
        <begin position="453"/>
        <end position="478"/>
    </location>
</feature>
<dbReference type="InterPro" id="IPR004841">
    <property type="entry name" value="AA-permease/SLC12A_dom"/>
</dbReference>